<sequence>MNSQLPIEGQKIEVKLRDGEWQDAVYRNDDFIDVYGLPLSFDKILAWRPANSKGRSNGEPHGSLSLH</sequence>
<organism evidence="1 2">
    <name type="scientific">Dokdonella fugitiva</name>
    <dbReference type="NCBI Taxonomy" id="328517"/>
    <lineage>
        <taxon>Bacteria</taxon>
        <taxon>Pseudomonadati</taxon>
        <taxon>Pseudomonadota</taxon>
        <taxon>Gammaproteobacteria</taxon>
        <taxon>Lysobacterales</taxon>
        <taxon>Rhodanobacteraceae</taxon>
        <taxon>Dokdonella</taxon>
    </lineage>
</organism>
<evidence type="ECO:0000313" key="2">
    <source>
        <dbReference type="Proteomes" id="UP000550401"/>
    </source>
</evidence>
<gene>
    <name evidence="1" type="ORF">FHW12_000519</name>
</gene>
<dbReference type="EMBL" id="JACGXL010000001">
    <property type="protein sequence ID" value="MBA8886328.1"/>
    <property type="molecule type" value="Genomic_DNA"/>
</dbReference>
<accession>A0A839EYQ7</accession>
<keyword evidence="2" id="KW-1185">Reference proteome</keyword>
<dbReference type="AlphaFoldDB" id="A0A839EYQ7"/>
<comment type="caution">
    <text evidence="1">The sequence shown here is derived from an EMBL/GenBank/DDBJ whole genome shotgun (WGS) entry which is preliminary data.</text>
</comment>
<dbReference type="RefSeq" id="WP_182529418.1">
    <property type="nucleotide sequence ID" value="NZ_JACGXL010000001.1"/>
</dbReference>
<dbReference type="Proteomes" id="UP000550401">
    <property type="component" value="Unassembled WGS sequence"/>
</dbReference>
<name>A0A839EYQ7_9GAMM</name>
<proteinExistence type="predicted"/>
<reference evidence="1 2" key="1">
    <citation type="submission" date="2020-07" db="EMBL/GenBank/DDBJ databases">
        <title>Genomic Encyclopedia of Type Strains, Phase IV (KMG-V): Genome sequencing to study the core and pangenomes of soil and plant-associated prokaryotes.</title>
        <authorList>
            <person name="Whitman W."/>
        </authorList>
    </citation>
    <scope>NUCLEOTIDE SEQUENCE [LARGE SCALE GENOMIC DNA]</scope>
    <source>
        <strain evidence="1 2">RH2WT43</strain>
    </source>
</reference>
<protein>
    <submittedName>
        <fullName evidence="1">Uncharacterized protein</fullName>
    </submittedName>
</protein>
<evidence type="ECO:0000313" key="1">
    <source>
        <dbReference type="EMBL" id="MBA8886328.1"/>
    </source>
</evidence>